<dbReference type="GO" id="GO:0016887">
    <property type="term" value="F:ATP hydrolysis activity"/>
    <property type="evidence" value="ECO:0007669"/>
    <property type="project" value="RHEA"/>
</dbReference>
<dbReference type="GO" id="GO:0043138">
    <property type="term" value="F:3'-5' DNA helicase activity"/>
    <property type="evidence" value="ECO:0007669"/>
    <property type="project" value="UniProtKB-EC"/>
</dbReference>
<evidence type="ECO:0000256" key="4">
    <source>
        <dbReference type="ARBA" id="ARBA00022840"/>
    </source>
</evidence>
<dbReference type="Proteomes" id="UP000239863">
    <property type="component" value="Unassembled WGS sequence"/>
</dbReference>
<organism evidence="7 8">
    <name type="scientific">Clostridium algidicarnis DSM 15099</name>
    <dbReference type="NCBI Taxonomy" id="1121295"/>
    <lineage>
        <taxon>Bacteria</taxon>
        <taxon>Bacillati</taxon>
        <taxon>Bacillota</taxon>
        <taxon>Clostridia</taxon>
        <taxon>Eubacteriales</taxon>
        <taxon>Clostridiaceae</taxon>
        <taxon>Clostridium</taxon>
    </lineage>
</organism>
<dbReference type="EMBL" id="PTIS01000002">
    <property type="protein sequence ID" value="PPK49195.1"/>
    <property type="molecule type" value="Genomic_DNA"/>
</dbReference>
<dbReference type="GO" id="GO:0005829">
    <property type="term" value="C:cytosol"/>
    <property type="evidence" value="ECO:0007669"/>
    <property type="project" value="TreeGrafter"/>
</dbReference>
<proteinExistence type="predicted"/>
<keyword evidence="2 5" id="KW-0378">Hydrolase</keyword>
<evidence type="ECO:0000313" key="8">
    <source>
        <dbReference type="Proteomes" id="UP000239863"/>
    </source>
</evidence>
<dbReference type="GO" id="GO:0003677">
    <property type="term" value="F:DNA binding"/>
    <property type="evidence" value="ECO:0007669"/>
    <property type="project" value="InterPro"/>
</dbReference>
<evidence type="ECO:0000256" key="2">
    <source>
        <dbReference type="ARBA" id="ARBA00022801"/>
    </source>
</evidence>
<gene>
    <name evidence="7" type="ORF">BD821_102109</name>
</gene>
<dbReference type="GO" id="GO:0000725">
    <property type="term" value="P:recombinational repair"/>
    <property type="evidence" value="ECO:0007669"/>
    <property type="project" value="TreeGrafter"/>
</dbReference>
<comment type="caution">
    <text evidence="7">The sequence shown here is derived from an EMBL/GenBank/DDBJ whole genome shotgun (WGS) entry which is preliminary data.</text>
</comment>
<feature type="binding site" evidence="5">
    <location>
        <begin position="239"/>
        <end position="246"/>
    </location>
    <ligand>
        <name>ATP</name>
        <dbReference type="ChEBI" id="CHEBI:30616"/>
    </ligand>
</feature>
<dbReference type="PANTHER" id="PTHR11070">
    <property type="entry name" value="UVRD / RECB / PCRA DNA HELICASE FAMILY MEMBER"/>
    <property type="match status" value="1"/>
</dbReference>
<accession>A0A2S6FZX3</accession>
<sequence length="715" mass="83961">MIMSKEDVRDMKDTKDKNKDLEIAAEKLRLEYTKDIINNEVIEYLEKRKEISQYILDYRKNVIEEFRDDEDKIIDYFDHERYIKEEAFKTIDRRLKELTQLKLSPYFGKVTFIEEGDDTNEQIYIGKFGVIPDSSIEPVVVDWRAPVSSLFYAGTLGKATYNSPEGLVNTDIVERRQFIIKKAELQGMFDSELDIKDEILQIVLSSNSSEKLKDIITTIQKEQDIIIRYPKGGVVAVNGVAGSGKTTIALHRVAYLIYNNRKALENKVLILGPNNIFMEYISSVLPSLGEVAVKQETFQDFAKDILEIKSEVMNFKDYVESIVREDKELTKDIEYKNSREYIKFLDQHIGILNKDYFHIEDLYFRDEIIVEKSEIEEMFNIHYAYMPLFKRSKRIRRVLISKIKDKRDDYFRKIEKKYKELIDNLSEEEKNDEMNTIEYNRKLQIRELIRDVMSCKEQLHWLDNESLEEIYLRLNENNKLIIDDLAPMLYLKLKLYGVKYEGDIKHVVIDEAQDYSLIQMQVIKEITKCNSFTIVGDINQRLINNKNKPALDDLNEVFTEDLKYFNLNKSYRSTKQIIDYANGYLTEDKIVPFVRDGEEVEYKIFKEKSQLIKSLKDALENFKNKGYDTIAVICRDEGMVNSIKKPLKDEVLIKVIASEDDIYSGGAVLIPSYFAKGLEFDAVILVDNKQEKREDLVKYVMCTRALHELKEFNLI</sequence>
<dbReference type="Pfam" id="PF00580">
    <property type="entry name" value="UvrD-helicase"/>
    <property type="match status" value="1"/>
</dbReference>
<dbReference type="InterPro" id="IPR027417">
    <property type="entry name" value="P-loop_NTPase"/>
</dbReference>
<keyword evidence="4 5" id="KW-0067">ATP-binding</keyword>
<dbReference type="STRING" id="37659.GCA_000703125_01705"/>
<evidence type="ECO:0000313" key="7">
    <source>
        <dbReference type="EMBL" id="PPK49195.1"/>
    </source>
</evidence>
<dbReference type="AlphaFoldDB" id="A0A2S6FZX3"/>
<dbReference type="SUPFAM" id="SSF52540">
    <property type="entry name" value="P-loop containing nucleoside triphosphate hydrolases"/>
    <property type="match status" value="1"/>
</dbReference>
<keyword evidence="3 5" id="KW-0347">Helicase</keyword>
<dbReference type="InterPro" id="IPR014016">
    <property type="entry name" value="UvrD-like_ATP-bd"/>
</dbReference>
<evidence type="ECO:0000256" key="5">
    <source>
        <dbReference type="PROSITE-ProRule" id="PRU00560"/>
    </source>
</evidence>
<keyword evidence="1 5" id="KW-0547">Nucleotide-binding</keyword>
<protein>
    <submittedName>
        <fullName evidence="7">DNA helicase-2/ATP-dependent DNA helicase PcrA</fullName>
    </submittedName>
</protein>
<evidence type="ECO:0000256" key="3">
    <source>
        <dbReference type="ARBA" id="ARBA00022806"/>
    </source>
</evidence>
<dbReference type="GO" id="GO:0005524">
    <property type="term" value="F:ATP binding"/>
    <property type="evidence" value="ECO:0007669"/>
    <property type="project" value="UniProtKB-UniRule"/>
</dbReference>
<dbReference type="InterPro" id="IPR000212">
    <property type="entry name" value="DNA_helicase_UvrD/REP"/>
</dbReference>
<evidence type="ECO:0000256" key="1">
    <source>
        <dbReference type="ARBA" id="ARBA00022741"/>
    </source>
</evidence>
<dbReference type="PANTHER" id="PTHR11070:SF17">
    <property type="entry name" value="DNA HELICASE IV"/>
    <property type="match status" value="1"/>
</dbReference>
<evidence type="ECO:0000259" key="6">
    <source>
        <dbReference type="PROSITE" id="PS51198"/>
    </source>
</evidence>
<name>A0A2S6FZX3_9CLOT</name>
<dbReference type="Gene3D" id="3.40.50.300">
    <property type="entry name" value="P-loop containing nucleotide triphosphate hydrolases"/>
    <property type="match status" value="3"/>
</dbReference>
<feature type="domain" description="UvrD-like helicase ATP-binding" evidence="6">
    <location>
        <begin position="218"/>
        <end position="574"/>
    </location>
</feature>
<reference evidence="7 8" key="1">
    <citation type="submission" date="2018-02" db="EMBL/GenBank/DDBJ databases">
        <title>Genomic Encyclopedia of Archaeal and Bacterial Type Strains, Phase II (KMG-II): from individual species to whole genera.</title>
        <authorList>
            <person name="Goeker M."/>
        </authorList>
    </citation>
    <scope>NUCLEOTIDE SEQUENCE [LARGE SCALE GENOMIC DNA]</scope>
    <source>
        <strain evidence="7 8">DSM 15099</strain>
    </source>
</reference>
<dbReference type="PROSITE" id="PS51198">
    <property type="entry name" value="UVRD_HELICASE_ATP_BIND"/>
    <property type="match status" value="1"/>
</dbReference>